<organism evidence="1 2">
    <name type="scientific">Alkalimonas delamerensis</name>
    <dbReference type="NCBI Taxonomy" id="265981"/>
    <lineage>
        <taxon>Bacteria</taxon>
        <taxon>Pseudomonadati</taxon>
        <taxon>Pseudomonadota</taxon>
        <taxon>Gammaproteobacteria</taxon>
        <taxon>Alkalimonas</taxon>
    </lineage>
</organism>
<proteinExistence type="predicted"/>
<dbReference type="EMBL" id="JAUZVY010000002">
    <property type="protein sequence ID" value="MDP4528347.1"/>
    <property type="molecule type" value="Genomic_DNA"/>
</dbReference>
<gene>
    <name evidence="1" type="ORF">Q3O59_04790</name>
</gene>
<accession>A0ABT9GN04</accession>
<evidence type="ECO:0000313" key="1">
    <source>
        <dbReference type="EMBL" id="MDP4528347.1"/>
    </source>
</evidence>
<sequence length="126" mass="12047">MQELKFEQVDVVSGGMSGGMDTGPFIMDDHGRIYQQDGAGGAFIIGSIIGGIAGAIGGAAAAIMTYSGGSNDGTPLSVIIIGAAGGALQGAINPVTGLASCGRVAIGYVGAGISGYTINGAGAPTP</sequence>
<keyword evidence="2" id="KW-1185">Reference proteome</keyword>
<name>A0ABT9GN04_9GAMM</name>
<reference evidence="1 2" key="1">
    <citation type="submission" date="2023-08" db="EMBL/GenBank/DDBJ databases">
        <authorList>
            <person name="Joshi A."/>
            <person name="Thite S."/>
        </authorList>
    </citation>
    <scope>NUCLEOTIDE SEQUENCE [LARGE SCALE GENOMIC DNA]</scope>
    <source>
        <strain evidence="1 2">1E1</strain>
    </source>
</reference>
<evidence type="ECO:0000313" key="2">
    <source>
        <dbReference type="Proteomes" id="UP001236258"/>
    </source>
</evidence>
<dbReference type="RefSeq" id="WP_305944494.1">
    <property type="nucleotide sequence ID" value="NZ_JAUZVY010000002.1"/>
</dbReference>
<dbReference type="Proteomes" id="UP001236258">
    <property type="component" value="Unassembled WGS sequence"/>
</dbReference>
<protein>
    <submittedName>
        <fullName evidence="1">Uncharacterized protein</fullName>
    </submittedName>
</protein>
<comment type="caution">
    <text evidence="1">The sequence shown here is derived from an EMBL/GenBank/DDBJ whole genome shotgun (WGS) entry which is preliminary data.</text>
</comment>